<evidence type="ECO:0000256" key="1">
    <source>
        <dbReference type="ARBA" id="ARBA00010142"/>
    </source>
</evidence>
<evidence type="ECO:0000313" key="5">
    <source>
        <dbReference type="Proteomes" id="UP000194236"/>
    </source>
</evidence>
<dbReference type="NCBIfam" id="TIGR00231">
    <property type="entry name" value="small_GTP"/>
    <property type="match status" value="1"/>
</dbReference>
<keyword evidence="5" id="KW-1185">Reference proteome</keyword>
<dbReference type="Gene3D" id="3.40.50.300">
    <property type="entry name" value="P-loop containing nucleotide triphosphate hydrolases"/>
    <property type="match status" value="1"/>
</dbReference>
<comment type="caution">
    <text evidence="4">The sequence shown here is derived from an EMBL/GenBank/DDBJ whole genome shotgun (WGS) entry which is preliminary data.</text>
</comment>
<dbReference type="InterPro" id="IPR027417">
    <property type="entry name" value="P-loop_NTPase"/>
</dbReference>
<dbReference type="EMBL" id="MUJZ01021477">
    <property type="protein sequence ID" value="OTF79770.1"/>
    <property type="molecule type" value="Genomic_DNA"/>
</dbReference>
<dbReference type="PROSITE" id="PS51420">
    <property type="entry name" value="RHO"/>
    <property type="match status" value="1"/>
</dbReference>
<dbReference type="PROSITE" id="PS51421">
    <property type="entry name" value="RAS"/>
    <property type="match status" value="1"/>
</dbReference>
<name>A0A1Y3BFS0_EURMA</name>
<dbReference type="PRINTS" id="PR00449">
    <property type="entry name" value="RASTRNSFRMNG"/>
</dbReference>
<accession>A0A1Y3BFS0</accession>
<protein>
    <submittedName>
        <fullName evidence="4">Ras-related C3 botulinum toxin substrate 1-like protein</fullName>
    </submittedName>
</protein>
<dbReference type="InterPro" id="IPR005225">
    <property type="entry name" value="Small_GTP-bd"/>
</dbReference>
<dbReference type="InterPro" id="IPR001806">
    <property type="entry name" value="Small_GTPase"/>
</dbReference>
<dbReference type="SMART" id="SM00173">
    <property type="entry name" value="RAS"/>
    <property type="match status" value="1"/>
</dbReference>
<dbReference type="GO" id="GO:0007264">
    <property type="term" value="P:small GTPase-mediated signal transduction"/>
    <property type="evidence" value="ECO:0007669"/>
    <property type="project" value="InterPro"/>
</dbReference>
<dbReference type="GO" id="GO:0035006">
    <property type="term" value="P:melanization defense response"/>
    <property type="evidence" value="ECO:0007669"/>
    <property type="project" value="UniProtKB-ARBA"/>
</dbReference>
<dbReference type="SMART" id="SM00175">
    <property type="entry name" value="RAB"/>
    <property type="match status" value="1"/>
</dbReference>
<evidence type="ECO:0000313" key="4">
    <source>
        <dbReference type="EMBL" id="OTF79770.1"/>
    </source>
</evidence>
<evidence type="ECO:0000256" key="3">
    <source>
        <dbReference type="ARBA" id="ARBA00023134"/>
    </source>
</evidence>
<reference evidence="4 5" key="1">
    <citation type="submission" date="2017-03" db="EMBL/GenBank/DDBJ databases">
        <title>Genome Survey of Euroglyphus maynei.</title>
        <authorList>
            <person name="Arlian L.G."/>
            <person name="Morgan M.S."/>
            <person name="Rider S.D."/>
        </authorList>
    </citation>
    <scope>NUCLEOTIDE SEQUENCE [LARGE SCALE GENOMIC DNA]</scope>
    <source>
        <strain evidence="4">Arlian Lab</strain>
        <tissue evidence="4">Whole body</tissue>
    </source>
</reference>
<dbReference type="GO" id="GO:0022412">
    <property type="term" value="P:cellular process involved in reproduction in multicellular organism"/>
    <property type="evidence" value="ECO:0007669"/>
    <property type="project" value="UniProtKB-ARBA"/>
</dbReference>
<dbReference type="GO" id="GO:0003924">
    <property type="term" value="F:GTPase activity"/>
    <property type="evidence" value="ECO:0007669"/>
    <property type="project" value="InterPro"/>
</dbReference>
<dbReference type="SUPFAM" id="SSF52540">
    <property type="entry name" value="P-loop containing nucleoside triphosphate hydrolases"/>
    <property type="match status" value="1"/>
</dbReference>
<dbReference type="InterPro" id="IPR003578">
    <property type="entry name" value="Small_GTPase_Rho"/>
</dbReference>
<dbReference type="PROSITE" id="PS51419">
    <property type="entry name" value="RAB"/>
    <property type="match status" value="1"/>
</dbReference>
<dbReference type="Proteomes" id="UP000194236">
    <property type="component" value="Unassembled WGS sequence"/>
</dbReference>
<evidence type="ECO:0000256" key="2">
    <source>
        <dbReference type="ARBA" id="ARBA00022741"/>
    </source>
</evidence>
<dbReference type="GO" id="GO:0001667">
    <property type="term" value="P:ameboidal-type cell migration"/>
    <property type="evidence" value="ECO:0007669"/>
    <property type="project" value="UniProtKB-ARBA"/>
</dbReference>
<gene>
    <name evidence="4" type="ORF">BLA29_002816</name>
</gene>
<organism evidence="4 5">
    <name type="scientific">Euroglyphus maynei</name>
    <name type="common">Mayne's house dust mite</name>
    <dbReference type="NCBI Taxonomy" id="6958"/>
    <lineage>
        <taxon>Eukaryota</taxon>
        <taxon>Metazoa</taxon>
        <taxon>Ecdysozoa</taxon>
        <taxon>Arthropoda</taxon>
        <taxon>Chelicerata</taxon>
        <taxon>Arachnida</taxon>
        <taxon>Acari</taxon>
        <taxon>Acariformes</taxon>
        <taxon>Sarcoptiformes</taxon>
        <taxon>Astigmata</taxon>
        <taxon>Psoroptidia</taxon>
        <taxon>Analgoidea</taxon>
        <taxon>Pyroglyphidae</taxon>
        <taxon>Pyroglyphinae</taxon>
        <taxon>Euroglyphus</taxon>
    </lineage>
</organism>
<keyword evidence="2" id="KW-0547">Nucleotide-binding</keyword>
<dbReference type="PANTHER" id="PTHR24072">
    <property type="entry name" value="RHO FAMILY GTPASE"/>
    <property type="match status" value="1"/>
</dbReference>
<dbReference type="SMART" id="SM00174">
    <property type="entry name" value="RHO"/>
    <property type="match status" value="1"/>
</dbReference>
<dbReference type="OrthoDB" id="8830751at2759"/>
<dbReference type="Pfam" id="PF00071">
    <property type="entry name" value="Ras"/>
    <property type="match status" value="1"/>
</dbReference>
<dbReference type="GO" id="GO:0003006">
    <property type="term" value="P:developmental process involved in reproduction"/>
    <property type="evidence" value="ECO:0007669"/>
    <property type="project" value="UniProtKB-ARBA"/>
</dbReference>
<keyword evidence="3" id="KW-0342">GTP-binding</keyword>
<comment type="similarity">
    <text evidence="1">Belongs to the small GTPase superfamily. Rho family.</text>
</comment>
<proteinExistence type="inferred from homology"/>
<sequence>MEIRRATRAVKCVVVGDGTVGKTCMLISFTTDSFPGEYVPTVFSPKQRFDNYSSLITCNGETVSLGLWDTAGQEDYDRLRPLSYPQLENVAVKWVPEIRHHCNDVPIILVGTKIDLRDDRETLSQLAQCGQCPIRREQGEKMAAKIKAIKYLECSALTQRGLKQVFEEAVRSIVIPWERQNLRKSNRNNCMVM</sequence>
<dbReference type="FunFam" id="3.40.50.300:FF:001179">
    <property type="entry name" value="Rho family GTPase"/>
    <property type="match status" value="1"/>
</dbReference>
<dbReference type="AlphaFoldDB" id="A0A1Y3BFS0"/>
<dbReference type="GO" id="GO:0005525">
    <property type="term" value="F:GTP binding"/>
    <property type="evidence" value="ECO:0007669"/>
    <property type="project" value="UniProtKB-KW"/>
</dbReference>
<dbReference type="CDD" id="cd00157">
    <property type="entry name" value="Rho"/>
    <property type="match status" value="1"/>
</dbReference>
<dbReference type="GO" id="GO:0035099">
    <property type="term" value="P:hemocyte migration"/>
    <property type="evidence" value="ECO:0007669"/>
    <property type="project" value="UniProtKB-ARBA"/>
</dbReference>